<evidence type="ECO:0000256" key="2">
    <source>
        <dbReference type="ARBA" id="ARBA00004196"/>
    </source>
</evidence>
<keyword evidence="5 7" id="KW-0560">Oxidoreductase</keyword>
<evidence type="ECO:0000256" key="3">
    <source>
        <dbReference type="ARBA" id="ARBA00010312"/>
    </source>
</evidence>
<gene>
    <name evidence="7" type="primary">fdnG_2</name>
    <name evidence="7" type="ORF">NCTC9381_05195</name>
</gene>
<evidence type="ECO:0000256" key="6">
    <source>
        <dbReference type="SAM" id="MobiDB-lite"/>
    </source>
</evidence>
<name>A0A379ANL5_ENTAG</name>
<evidence type="ECO:0000313" key="8">
    <source>
        <dbReference type="Proteomes" id="UP000254640"/>
    </source>
</evidence>
<keyword evidence="4" id="KW-0004">4Fe-4S</keyword>
<dbReference type="PANTHER" id="PTHR43598:SF1">
    <property type="entry name" value="FORMATE DEHYDROGENASE-O MAJOR SUBUNIT"/>
    <property type="match status" value="1"/>
</dbReference>
<keyword evidence="4" id="KW-0408">Iron</keyword>
<organism evidence="7 8">
    <name type="scientific">Enterobacter agglomerans</name>
    <name type="common">Erwinia herbicola</name>
    <name type="synonym">Pantoea agglomerans</name>
    <dbReference type="NCBI Taxonomy" id="549"/>
    <lineage>
        <taxon>Bacteria</taxon>
        <taxon>Pseudomonadati</taxon>
        <taxon>Pseudomonadota</taxon>
        <taxon>Gammaproteobacteria</taxon>
        <taxon>Enterobacterales</taxon>
        <taxon>Erwiniaceae</taxon>
        <taxon>Pantoea</taxon>
        <taxon>Pantoea agglomerans group</taxon>
    </lineage>
</organism>
<keyword evidence="4" id="KW-0411">Iron-sulfur</keyword>
<feature type="region of interest" description="Disordered" evidence="6">
    <location>
        <begin position="101"/>
        <end position="130"/>
    </location>
</feature>
<dbReference type="GO" id="GO:0051539">
    <property type="term" value="F:4 iron, 4 sulfur cluster binding"/>
    <property type="evidence" value="ECO:0007669"/>
    <property type="project" value="UniProtKB-KW"/>
</dbReference>
<reference evidence="7 8" key="1">
    <citation type="submission" date="2018-06" db="EMBL/GenBank/DDBJ databases">
        <authorList>
            <consortium name="Pathogen Informatics"/>
            <person name="Doyle S."/>
        </authorList>
    </citation>
    <scope>NUCLEOTIDE SEQUENCE [LARGE SCALE GENOMIC DNA]</scope>
    <source>
        <strain evidence="7 8">NCTC9381</strain>
    </source>
</reference>
<dbReference type="Proteomes" id="UP000254640">
    <property type="component" value="Unassembled WGS sequence"/>
</dbReference>
<dbReference type="GO" id="GO:0030313">
    <property type="term" value="C:cell envelope"/>
    <property type="evidence" value="ECO:0007669"/>
    <property type="project" value="UniProtKB-SubCell"/>
</dbReference>
<dbReference type="GO" id="GO:0008863">
    <property type="term" value="F:formate dehydrogenase (NAD+) activity"/>
    <property type="evidence" value="ECO:0007669"/>
    <property type="project" value="UniProtKB-EC"/>
</dbReference>
<sequence>MMEQGALNGCLIQGFNLLAAFPDKNKAVRALSRLKYMVVIDPLRTETASFWQHHDEFNDVDPSKIQTEVFRLPSSCFAEESGSVANSSRWLQWHWAAAEPPAEALHDGKNPRQSVHASARALSPGRRSKP</sequence>
<dbReference type="Gene3D" id="3.40.50.740">
    <property type="match status" value="1"/>
</dbReference>
<dbReference type="AlphaFoldDB" id="A0A379ANL5"/>
<evidence type="ECO:0000313" key="7">
    <source>
        <dbReference type="EMBL" id="SUB19192.1"/>
    </source>
</evidence>
<comment type="subcellular location">
    <subcellularLocation>
        <location evidence="2">Cell envelope</location>
    </subcellularLocation>
</comment>
<keyword evidence="8" id="KW-1185">Reference proteome</keyword>
<accession>A0A379ANL5</accession>
<protein>
    <submittedName>
        <fullName evidence="7">Formate dehydrogenase, nitrate-inducible, major subunit</fullName>
        <ecNumber evidence="7">1.17.1.9</ecNumber>
    </submittedName>
</protein>
<comment type="similarity">
    <text evidence="3">Belongs to the prokaryotic molybdopterin-containing oxidoreductase family.</text>
</comment>
<dbReference type="EC" id="1.17.1.9" evidence="7"/>
<dbReference type="GO" id="GO:0009061">
    <property type="term" value="P:anaerobic respiration"/>
    <property type="evidence" value="ECO:0007669"/>
    <property type="project" value="TreeGrafter"/>
</dbReference>
<keyword evidence="4" id="KW-0479">Metal-binding</keyword>
<proteinExistence type="inferred from homology"/>
<evidence type="ECO:0000256" key="4">
    <source>
        <dbReference type="ARBA" id="ARBA00022485"/>
    </source>
</evidence>
<evidence type="ECO:0000256" key="5">
    <source>
        <dbReference type="ARBA" id="ARBA00023002"/>
    </source>
</evidence>
<dbReference type="GO" id="GO:0030151">
    <property type="term" value="F:molybdenum ion binding"/>
    <property type="evidence" value="ECO:0007669"/>
    <property type="project" value="TreeGrafter"/>
</dbReference>
<evidence type="ECO:0000256" key="1">
    <source>
        <dbReference type="ARBA" id="ARBA00001966"/>
    </source>
</evidence>
<dbReference type="SUPFAM" id="SSF53706">
    <property type="entry name" value="Formate dehydrogenase/DMSO reductase, domains 1-3"/>
    <property type="match status" value="1"/>
</dbReference>
<dbReference type="GO" id="GO:0009055">
    <property type="term" value="F:electron transfer activity"/>
    <property type="evidence" value="ECO:0007669"/>
    <property type="project" value="TreeGrafter"/>
</dbReference>
<comment type="cofactor">
    <cofactor evidence="1">
        <name>[4Fe-4S] cluster</name>
        <dbReference type="ChEBI" id="CHEBI:49883"/>
    </cofactor>
</comment>
<dbReference type="PANTHER" id="PTHR43598">
    <property type="entry name" value="TUNGSTEN-CONTAINING FORMYLMETHANOFURAN DEHYDROGENASE 2 SUBUNIT B"/>
    <property type="match status" value="1"/>
</dbReference>
<dbReference type="EMBL" id="UGSO01000001">
    <property type="protein sequence ID" value="SUB19192.1"/>
    <property type="molecule type" value="Genomic_DNA"/>
</dbReference>